<proteinExistence type="predicted"/>
<accession>A0ABN1HDY6</accession>
<name>A0ABN1HDY6_9ACTN</name>
<evidence type="ECO:0008006" key="4">
    <source>
        <dbReference type="Google" id="ProtNLM"/>
    </source>
</evidence>
<comment type="caution">
    <text evidence="2">The sequence shown here is derived from an EMBL/GenBank/DDBJ whole genome shotgun (WGS) entry which is preliminary data.</text>
</comment>
<dbReference type="EMBL" id="BAAAGU010000013">
    <property type="protein sequence ID" value="GAA0640616.1"/>
    <property type="molecule type" value="Genomic_DNA"/>
</dbReference>
<sequence length="187" mass="19794">MPGGREWRNAPATPHPRVGSGPDAPYSLRAMTRLQSAVRRRRAVAAAGAVSAGLLVLSACDKPTPLATITVGDSSVSSEATCGGEGATLRPDDINKCLKDKGVEEIKVDPDATVRFGVDPDIADEGWTILMNGRPLTDSSTKTYRTIPGSVFFNEQYGAQGDSTLVSVKEGETDATGLWSFRLKKDA</sequence>
<reference evidence="2 3" key="1">
    <citation type="journal article" date="2019" name="Int. J. Syst. Evol. Microbiol.">
        <title>The Global Catalogue of Microorganisms (GCM) 10K type strain sequencing project: providing services to taxonomists for standard genome sequencing and annotation.</title>
        <authorList>
            <consortium name="The Broad Institute Genomics Platform"/>
            <consortium name="The Broad Institute Genome Sequencing Center for Infectious Disease"/>
            <person name="Wu L."/>
            <person name="Ma J."/>
        </authorList>
    </citation>
    <scope>NUCLEOTIDE SEQUENCE [LARGE SCALE GENOMIC DNA]</scope>
    <source>
        <strain evidence="2 3">JCM 10367</strain>
    </source>
</reference>
<organism evidence="2 3">
    <name type="scientific">Streptomyces thermocarboxydovorans</name>
    <dbReference type="NCBI Taxonomy" id="59298"/>
    <lineage>
        <taxon>Bacteria</taxon>
        <taxon>Bacillati</taxon>
        <taxon>Actinomycetota</taxon>
        <taxon>Actinomycetes</taxon>
        <taxon>Kitasatosporales</taxon>
        <taxon>Streptomycetaceae</taxon>
        <taxon>Streptomyces</taxon>
    </lineage>
</organism>
<evidence type="ECO:0000313" key="3">
    <source>
        <dbReference type="Proteomes" id="UP001500724"/>
    </source>
</evidence>
<dbReference type="Proteomes" id="UP001500724">
    <property type="component" value="Unassembled WGS sequence"/>
</dbReference>
<keyword evidence="3" id="KW-1185">Reference proteome</keyword>
<evidence type="ECO:0000256" key="1">
    <source>
        <dbReference type="SAM" id="MobiDB-lite"/>
    </source>
</evidence>
<gene>
    <name evidence="2" type="ORF">GCM10009535_17090</name>
</gene>
<feature type="region of interest" description="Disordered" evidence="1">
    <location>
        <begin position="1"/>
        <end position="25"/>
    </location>
</feature>
<protein>
    <recommendedName>
        <fullName evidence="4">Lipoprotein</fullName>
    </recommendedName>
</protein>
<evidence type="ECO:0000313" key="2">
    <source>
        <dbReference type="EMBL" id="GAA0640616.1"/>
    </source>
</evidence>